<dbReference type="Pfam" id="PF13229">
    <property type="entry name" value="Beta_helix"/>
    <property type="match status" value="1"/>
</dbReference>
<accession>I0YT07</accession>
<dbReference type="SUPFAM" id="SSF51126">
    <property type="entry name" value="Pectin lyase-like"/>
    <property type="match status" value="1"/>
</dbReference>
<keyword evidence="3" id="KW-1185">Reference proteome</keyword>
<sequence>MVNRVTQSLGMASVSQPSDPLEYAAQGRGMLTYHVGGVDLDGEAFRKFWVAAHKNKAVDGIRIPPGEYHIKPPEDGSKYGAHLYLACNEDGDDRTSPFVLDLSNTFLWLTSKDQGAISIDNGENVELRGPFAVCNNLDSWSFAQATLVSFNEEKLEWIVHGHDGYPNDRVFLKDGSVNAIIWDPATRLMKDPDVHDFGTRSVEKIGPNQYKFTLSHTQDYNVRPGDYITARSADGCSAINLECCKRCTVHAATIHTASCFGFYDAFGTANVYRDCFLLPYPRPIGNDGQLPLLSTNADGIHATDNAEGPRLINCFFGGLGDDAIAVTGHFSPVATACPEEKYIIVLQVRRYMKADKGEPVQAYSVEGASLGTATIASVEECDNPLPGGTKLPNFCIDDGDKQYCTKITVEEWPESWGGIGQGCGVQYPTWCGNGYQAVGCRVFNTRGRAVLAKGSRGLIADNTFTHLKGAGVQLTPEYNCLEAGFVCDVTVRNNTIDSLAPGIWVGGSTTAEGDSPPAPFHHNRNIVIENNVISHSWKTPFIVTSSENVTVRGNTFRNCLPRRTDVEWDTRIHSWEVDAKLMLFKHVKQLTLGGNRFVKDEPRDFRGNYEDPMEFDDCSDVVHEPDTNTCYNPAYPYPTYPTSTS</sequence>
<dbReference type="EMBL" id="AGSI01000012">
    <property type="protein sequence ID" value="EIE21526.1"/>
    <property type="molecule type" value="Genomic_DNA"/>
</dbReference>
<name>I0YT07_COCSC</name>
<dbReference type="Gene3D" id="2.160.20.10">
    <property type="entry name" value="Single-stranded right-handed beta-helix, Pectin lyase-like"/>
    <property type="match status" value="2"/>
</dbReference>
<dbReference type="InterPro" id="IPR006626">
    <property type="entry name" value="PbH1"/>
</dbReference>
<evidence type="ECO:0000259" key="1">
    <source>
        <dbReference type="Pfam" id="PF13229"/>
    </source>
</evidence>
<dbReference type="Proteomes" id="UP000007264">
    <property type="component" value="Unassembled WGS sequence"/>
</dbReference>
<dbReference type="InterPro" id="IPR011050">
    <property type="entry name" value="Pectin_lyase_fold/virulence"/>
</dbReference>
<evidence type="ECO:0000313" key="3">
    <source>
        <dbReference type="Proteomes" id="UP000007264"/>
    </source>
</evidence>
<dbReference type="InterPro" id="IPR039448">
    <property type="entry name" value="Beta_helix"/>
</dbReference>
<organism evidence="2 3">
    <name type="scientific">Coccomyxa subellipsoidea (strain C-169)</name>
    <name type="common">Green microalga</name>
    <dbReference type="NCBI Taxonomy" id="574566"/>
    <lineage>
        <taxon>Eukaryota</taxon>
        <taxon>Viridiplantae</taxon>
        <taxon>Chlorophyta</taxon>
        <taxon>core chlorophytes</taxon>
        <taxon>Trebouxiophyceae</taxon>
        <taxon>Trebouxiophyceae incertae sedis</taxon>
        <taxon>Coccomyxaceae</taxon>
        <taxon>Coccomyxa</taxon>
        <taxon>Coccomyxa subellipsoidea</taxon>
    </lineage>
</organism>
<dbReference type="AlphaFoldDB" id="I0YT07"/>
<dbReference type="OrthoDB" id="5317056at2759"/>
<evidence type="ECO:0000313" key="2">
    <source>
        <dbReference type="EMBL" id="EIE21526.1"/>
    </source>
</evidence>
<gene>
    <name evidence="2" type="ORF">COCSUDRAFT_56741</name>
</gene>
<dbReference type="InterPro" id="IPR012334">
    <property type="entry name" value="Pectin_lyas_fold"/>
</dbReference>
<dbReference type="RefSeq" id="XP_005646070.1">
    <property type="nucleotide sequence ID" value="XM_005646013.1"/>
</dbReference>
<dbReference type="GO" id="GO:0016829">
    <property type="term" value="F:lyase activity"/>
    <property type="evidence" value="ECO:0007669"/>
    <property type="project" value="UniProtKB-KW"/>
</dbReference>
<dbReference type="SMART" id="SM00710">
    <property type="entry name" value="PbH1"/>
    <property type="match status" value="5"/>
</dbReference>
<comment type="caution">
    <text evidence="2">The sequence shown here is derived from an EMBL/GenBank/DDBJ whole genome shotgun (WGS) entry which is preliminary data.</text>
</comment>
<feature type="domain" description="Right handed beta helix" evidence="1">
    <location>
        <begin position="488"/>
        <end position="559"/>
    </location>
</feature>
<protein>
    <submittedName>
        <fullName evidence="2">Pectin lyase-like protein</fullName>
    </submittedName>
</protein>
<dbReference type="KEGG" id="csl:COCSUDRAFT_56741"/>
<reference evidence="2 3" key="1">
    <citation type="journal article" date="2012" name="Genome Biol.">
        <title>The genome of the polar eukaryotic microalga coccomyxa subellipsoidea reveals traits of cold adaptation.</title>
        <authorList>
            <person name="Blanc G."/>
            <person name="Agarkova I."/>
            <person name="Grimwood J."/>
            <person name="Kuo A."/>
            <person name="Brueggeman A."/>
            <person name="Dunigan D."/>
            <person name="Gurnon J."/>
            <person name="Ladunga I."/>
            <person name="Lindquist E."/>
            <person name="Lucas S."/>
            <person name="Pangilinan J."/>
            <person name="Proschold T."/>
            <person name="Salamov A."/>
            <person name="Schmutz J."/>
            <person name="Weeks D."/>
            <person name="Yamada T."/>
            <person name="Claverie J.M."/>
            <person name="Grigoriev I."/>
            <person name="Van Etten J."/>
            <person name="Lomsadze A."/>
            <person name="Borodovsky M."/>
        </authorList>
    </citation>
    <scope>NUCLEOTIDE SEQUENCE [LARGE SCALE GENOMIC DNA]</scope>
    <source>
        <strain evidence="2 3">C-169</strain>
    </source>
</reference>
<dbReference type="GeneID" id="17039510"/>
<dbReference type="eggNOG" id="ENOG502SX2B">
    <property type="taxonomic scope" value="Eukaryota"/>
</dbReference>
<proteinExistence type="predicted"/>